<dbReference type="Pfam" id="PF08282">
    <property type="entry name" value="Hydrolase_3"/>
    <property type="match status" value="1"/>
</dbReference>
<gene>
    <name evidence="1" type="ORF">DW820_02825</name>
</gene>
<protein>
    <submittedName>
        <fullName evidence="1">Sugar-phosphatase</fullName>
        <ecNumber evidence="1">3.1.3.23</ecNumber>
    </submittedName>
</protein>
<evidence type="ECO:0000313" key="1">
    <source>
        <dbReference type="EMBL" id="RHC96075.1"/>
    </source>
</evidence>
<dbReference type="SFLD" id="SFLDS00003">
    <property type="entry name" value="Haloacid_Dehalogenase"/>
    <property type="match status" value="1"/>
</dbReference>
<dbReference type="RefSeq" id="WP_024055889.1">
    <property type="nucleotide sequence ID" value="NZ_QSIO01000001.1"/>
</dbReference>
<keyword evidence="1" id="KW-0378">Hydrolase</keyword>
<dbReference type="PANTHER" id="PTHR10000:SF8">
    <property type="entry name" value="HAD SUPERFAMILY HYDROLASE-LIKE, TYPE 3"/>
    <property type="match status" value="1"/>
</dbReference>
<dbReference type="SUPFAM" id="SSF56784">
    <property type="entry name" value="HAD-like"/>
    <property type="match status" value="1"/>
</dbReference>
<dbReference type="EC" id="3.1.3.23" evidence="1"/>
<dbReference type="NCBIfam" id="TIGR01484">
    <property type="entry name" value="HAD-SF-IIB"/>
    <property type="match status" value="1"/>
</dbReference>
<dbReference type="GO" id="GO:0000287">
    <property type="term" value="F:magnesium ion binding"/>
    <property type="evidence" value="ECO:0007669"/>
    <property type="project" value="TreeGrafter"/>
</dbReference>
<dbReference type="PANTHER" id="PTHR10000">
    <property type="entry name" value="PHOSPHOSERINE PHOSPHATASE"/>
    <property type="match status" value="1"/>
</dbReference>
<dbReference type="GO" id="GO:0050308">
    <property type="term" value="F:sugar-phosphatase activity"/>
    <property type="evidence" value="ECO:0007669"/>
    <property type="project" value="UniProtKB-EC"/>
</dbReference>
<dbReference type="SFLD" id="SFLDG01144">
    <property type="entry name" value="C2.B.4:_PGP_Like"/>
    <property type="match status" value="1"/>
</dbReference>
<dbReference type="AlphaFoldDB" id="A0A414CM37"/>
<organism evidence="1 2">
    <name type="scientific">Streptococcus parasanguinis</name>
    <dbReference type="NCBI Taxonomy" id="1318"/>
    <lineage>
        <taxon>Bacteria</taxon>
        <taxon>Bacillati</taxon>
        <taxon>Bacillota</taxon>
        <taxon>Bacilli</taxon>
        <taxon>Lactobacillales</taxon>
        <taxon>Streptococcaceae</taxon>
        <taxon>Streptococcus</taxon>
    </lineage>
</organism>
<dbReference type="SFLD" id="SFLDG01140">
    <property type="entry name" value="C2.B:_Phosphomannomutase_and_P"/>
    <property type="match status" value="1"/>
</dbReference>
<dbReference type="Gene3D" id="3.40.50.1000">
    <property type="entry name" value="HAD superfamily/HAD-like"/>
    <property type="match status" value="1"/>
</dbReference>
<dbReference type="InterPro" id="IPR006379">
    <property type="entry name" value="HAD-SF_hydro_IIB"/>
</dbReference>
<dbReference type="NCBIfam" id="NF007806">
    <property type="entry name" value="PRK10513.1"/>
    <property type="match status" value="1"/>
</dbReference>
<dbReference type="InterPro" id="IPR000150">
    <property type="entry name" value="Cof"/>
</dbReference>
<proteinExistence type="predicted"/>
<dbReference type="Gene3D" id="3.30.1240.10">
    <property type="match status" value="1"/>
</dbReference>
<comment type="caution">
    <text evidence="1">The sequence shown here is derived from an EMBL/GenBank/DDBJ whole genome shotgun (WGS) entry which is preliminary data.</text>
</comment>
<accession>A0A414CM37</accession>
<dbReference type="NCBIfam" id="TIGR00099">
    <property type="entry name" value="Cof-subfamily"/>
    <property type="match status" value="1"/>
</dbReference>
<dbReference type="InterPro" id="IPR036412">
    <property type="entry name" value="HAD-like_sf"/>
</dbReference>
<evidence type="ECO:0000313" key="2">
    <source>
        <dbReference type="Proteomes" id="UP000285773"/>
    </source>
</evidence>
<reference evidence="1 2" key="1">
    <citation type="submission" date="2018-08" db="EMBL/GenBank/DDBJ databases">
        <title>A genome reference for cultivated species of the human gut microbiota.</title>
        <authorList>
            <person name="Zou Y."/>
            <person name="Xue W."/>
            <person name="Luo G."/>
        </authorList>
    </citation>
    <scope>NUCLEOTIDE SEQUENCE [LARGE SCALE GENOMIC DNA]</scope>
    <source>
        <strain evidence="1 2">AM33-3BH</strain>
    </source>
</reference>
<dbReference type="GO" id="GO:0005829">
    <property type="term" value="C:cytosol"/>
    <property type="evidence" value="ECO:0007669"/>
    <property type="project" value="TreeGrafter"/>
</dbReference>
<dbReference type="InterPro" id="IPR023214">
    <property type="entry name" value="HAD_sf"/>
</dbReference>
<name>A0A414CM37_STRPA</name>
<dbReference type="CDD" id="cd07516">
    <property type="entry name" value="HAD_Pase"/>
    <property type="match status" value="1"/>
</dbReference>
<dbReference type="PROSITE" id="PS01228">
    <property type="entry name" value="COF_1"/>
    <property type="match status" value="1"/>
</dbReference>
<sequence>MSIKLVAIDIDGTLLNSKKEITPSVFEAIQDAKAAGVKIVITTGRPIAGVSKLLKGLHLMDPGDYVITFNGGLVQETATGKELIKDLLDYEDYLDIESLANKLQIHSHAITKDGIYTSNRDIGRYTIHESQLVNMPVYYRTPEEVREKEFVKAMYIDEPDILDAAIAKIPKEFKDRFTMVKSAPFYLEILGKTTNKGSAVLHLAERLGIQQEETMAIGDEENDRSMLEVVGHAVVMENGNPALKKIATTITKSNDESGVAYAIRKWVL</sequence>
<dbReference type="Proteomes" id="UP000285773">
    <property type="component" value="Unassembled WGS sequence"/>
</dbReference>
<dbReference type="EMBL" id="QSIO01000001">
    <property type="protein sequence ID" value="RHC96075.1"/>
    <property type="molecule type" value="Genomic_DNA"/>
</dbReference>